<dbReference type="PANTHER" id="PTHR12832">
    <property type="entry name" value="TESTIS-SPECIFIC PROTEIN PBS13 T-COMPLEX 11"/>
    <property type="match status" value="1"/>
</dbReference>
<evidence type="ECO:0000256" key="2">
    <source>
        <dbReference type="SAM" id="MobiDB-lite"/>
    </source>
</evidence>
<feature type="compositionally biased region" description="Low complexity" evidence="2">
    <location>
        <begin position="42"/>
        <end position="51"/>
    </location>
</feature>
<proteinExistence type="inferred from homology"/>
<comment type="caution">
    <text evidence="3">The sequence shown here is derived from an EMBL/GenBank/DDBJ whole genome shotgun (WGS) entry which is preliminary data.</text>
</comment>
<feature type="compositionally biased region" description="Acidic residues" evidence="2">
    <location>
        <begin position="154"/>
        <end position="168"/>
    </location>
</feature>
<comment type="similarity">
    <text evidence="1">Belongs to the TCP11 family.</text>
</comment>
<feature type="compositionally biased region" description="Low complexity" evidence="2">
    <location>
        <begin position="60"/>
        <end position="79"/>
    </location>
</feature>
<dbReference type="EMBL" id="JAAAHW010011033">
    <property type="protein sequence ID" value="KAF9921407.1"/>
    <property type="molecule type" value="Genomic_DNA"/>
</dbReference>
<protein>
    <submittedName>
        <fullName evidence="3">T-complex protein 11</fullName>
    </submittedName>
</protein>
<dbReference type="OrthoDB" id="276323at2759"/>
<dbReference type="PANTHER" id="PTHR12832:SF11">
    <property type="entry name" value="LD23868P"/>
    <property type="match status" value="1"/>
</dbReference>
<gene>
    <name evidence="3" type="primary">TCP11</name>
    <name evidence="3" type="ORF">BGZ65_010360</name>
</gene>
<evidence type="ECO:0000256" key="1">
    <source>
        <dbReference type="ARBA" id="ARBA00010954"/>
    </source>
</evidence>
<feature type="region of interest" description="Disordered" evidence="2">
    <location>
        <begin position="298"/>
        <end position="324"/>
    </location>
</feature>
<keyword evidence="4" id="KW-1185">Reference proteome</keyword>
<feature type="region of interest" description="Disordered" evidence="2">
    <location>
        <begin position="140"/>
        <end position="179"/>
    </location>
</feature>
<evidence type="ECO:0000313" key="3">
    <source>
        <dbReference type="EMBL" id="KAF9921407.1"/>
    </source>
</evidence>
<dbReference type="Pfam" id="PF05794">
    <property type="entry name" value="Tcp11"/>
    <property type="match status" value="1"/>
</dbReference>
<feature type="region of interest" description="Disordered" evidence="2">
    <location>
        <begin position="1"/>
        <end position="107"/>
    </location>
</feature>
<dbReference type="Proteomes" id="UP000749646">
    <property type="component" value="Unassembled WGS sequence"/>
</dbReference>
<sequence>MPKEKSTSEASLSTKVTKMPKEKSTSEAPSPSIKMPKEKSTSETSLSTKVTKMPKEKSTSEAPSPSTTTTTTTAIPVTTEQAANKEKKPKARRKRSVAAPIPSEEDILGALPNIVDKPTRWTNWKMIHELALDAELKLSRRGERAGSQDSDSSSNDDDDNDNDNDSEDSSNSGPGQPKSFEDLIRSIARKAYFDKIREETEQGHLSKWISPLLTSIRERLLEMVQPESTRYQQITKILDLEFVQQQVDKGVFDIKTALLGVVRMMAQLCAPVRDLKMSGIQRDLEAIASIPLTASPSLSNATDNTAETTKPKTKTKAKAELKTTSGPPKDLVNVLQDILETLDLMVMDLANFRLAIARPKLEKQAIPYEQNAFRGALAKEEVSLTSTEGWLREAAKMHAARLSPLGSLNPSSAVATPTATATATAATTVPAATATATVTASVSTAAGRGHLGFDILQTTS</sequence>
<accession>A0A9P6IIJ4</accession>
<name>A0A9P6IIJ4_9FUNG</name>
<evidence type="ECO:0000313" key="4">
    <source>
        <dbReference type="Proteomes" id="UP000749646"/>
    </source>
</evidence>
<feature type="compositionally biased region" description="Basic residues" evidence="2">
    <location>
        <begin position="87"/>
        <end position="96"/>
    </location>
</feature>
<reference evidence="3" key="1">
    <citation type="journal article" date="2020" name="Fungal Divers.">
        <title>Resolving the Mortierellaceae phylogeny through synthesis of multi-gene phylogenetics and phylogenomics.</title>
        <authorList>
            <person name="Vandepol N."/>
            <person name="Liber J."/>
            <person name="Desiro A."/>
            <person name="Na H."/>
            <person name="Kennedy M."/>
            <person name="Barry K."/>
            <person name="Grigoriev I.V."/>
            <person name="Miller A.N."/>
            <person name="O'Donnell K."/>
            <person name="Stajich J.E."/>
            <person name="Bonito G."/>
        </authorList>
    </citation>
    <scope>NUCLEOTIDE SEQUENCE</scope>
    <source>
        <strain evidence="3">MES-2147</strain>
    </source>
</reference>
<organism evidence="3 4">
    <name type="scientific">Modicella reniformis</name>
    <dbReference type="NCBI Taxonomy" id="1440133"/>
    <lineage>
        <taxon>Eukaryota</taxon>
        <taxon>Fungi</taxon>
        <taxon>Fungi incertae sedis</taxon>
        <taxon>Mucoromycota</taxon>
        <taxon>Mortierellomycotina</taxon>
        <taxon>Mortierellomycetes</taxon>
        <taxon>Mortierellales</taxon>
        <taxon>Mortierellaceae</taxon>
        <taxon>Modicella</taxon>
    </lineage>
</organism>
<dbReference type="InterPro" id="IPR008862">
    <property type="entry name" value="Tcp11"/>
</dbReference>
<dbReference type="GO" id="GO:0007165">
    <property type="term" value="P:signal transduction"/>
    <property type="evidence" value="ECO:0007669"/>
    <property type="project" value="TreeGrafter"/>
</dbReference>
<dbReference type="AlphaFoldDB" id="A0A9P6IIJ4"/>